<evidence type="ECO:0000256" key="1">
    <source>
        <dbReference type="ARBA" id="ARBA00004141"/>
    </source>
</evidence>
<dbReference type="PANTHER" id="PTHR22550">
    <property type="entry name" value="SPORE GERMINATION PROTEIN"/>
    <property type="match status" value="1"/>
</dbReference>
<dbReference type="PIRSF" id="PIRSF005690">
    <property type="entry name" value="GerBA"/>
    <property type="match status" value="1"/>
</dbReference>
<organism evidence="7 8">
    <name type="scientific">Lederbergia graminis</name>
    <dbReference type="NCBI Taxonomy" id="735518"/>
    <lineage>
        <taxon>Bacteria</taxon>
        <taxon>Bacillati</taxon>
        <taxon>Bacillota</taxon>
        <taxon>Bacilli</taxon>
        <taxon>Bacillales</taxon>
        <taxon>Bacillaceae</taxon>
        <taxon>Lederbergia</taxon>
    </lineage>
</organism>
<dbReference type="RefSeq" id="WP_382354535.1">
    <property type="nucleotide sequence ID" value="NZ_JBHSMC010000027.1"/>
</dbReference>
<evidence type="ECO:0000256" key="3">
    <source>
        <dbReference type="ARBA" id="ARBA00023136"/>
    </source>
</evidence>
<evidence type="ECO:0000313" key="8">
    <source>
        <dbReference type="Proteomes" id="UP001596147"/>
    </source>
</evidence>
<comment type="similarity">
    <text evidence="2 4">Belongs to the GerABKA family.</text>
</comment>
<feature type="compositionally biased region" description="Basic residues" evidence="5">
    <location>
        <begin position="1"/>
        <end position="14"/>
    </location>
</feature>
<dbReference type="PANTHER" id="PTHR22550:SF5">
    <property type="entry name" value="LEUCINE ZIPPER PROTEIN 4"/>
    <property type="match status" value="1"/>
</dbReference>
<feature type="region of interest" description="Disordered" evidence="5">
    <location>
        <begin position="499"/>
        <end position="519"/>
    </location>
</feature>
<keyword evidence="3 4" id="KW-0472">Membrane</keyword>
<sequence length="519" mass="58094">MIRFRRSPIKKKRNSNIEQQNSSSQDMPLSKQLDVNKDYFTSMYDENTDVIFRSFTVGKKEALIIYMDGLSDTDKLDKQVLDTLLNTTIFNEKDFPHSVQNKLPVSNIKSMTMLSDCIDAIGTGNPILLFDGSNEAFALGLVKYEKRAIEEPQAETSIRGSREGFTESLPVNLSLIRRIIKDPALKMKSMQLGTYSKTKIVISYIEGLVDTTLLKEIENRLHRIEVDGILESGYIEQFIEDNPYSPFPQVLYTERPDVVSANLLEGRAVIFIDGTPFALIAPISFFSLFQSQEDFYERFWIGTFFRSMRFLFLAISLFLPSIYVAITTYHQEMVPTDLLLSIASSRESVPFPALVEAILMEVAFEALREAGIRLPKQVGSAVSIVGALVIGQAAVQAGIVSAPMIIVVSITGIASFMVPRYSIGLAIRLLRFPIILLAGFLGLIGVMLAFIILIIHLSTLRSFGIPYLSPISTLQTNALQDTLIRSPLWKLSKRPHLTGEFNPVRQGSNLRPGPQDEEE</sequence>
<feature type="transmembrane region" description="Helical" evidence="6">
    <location>
        <begin position="405"/>
        <end position="423"/>
    </location>
</feature>
<accession>A0ABW0LP24</accession>
<gene>
    <name evidence="7" type="ORF">ACFPM4_17200</name>
</gene>
<dbReference type="InterPro" id="IPR050768">
    <property type="entry name" value="UPF0353/GerABKA_families"/>
</dbReference>
<feature type="transmembrane region" description="Helical" evidence="6">
    <location>
        <begin position="268"/>
        <end position="289"/>
    </location>
</feature>
<comment type="subcellular location">
    <subcellularLocation>
        <location evidence="4">Cell membrane</location>
    </subcellularLocation>
    <subcellularLocation>
        <location evidence="1">Membrane</location>
        <topology evidence="1">Multi-pass membrane protein</topology>
    </subcellularLocation>
</comment>
<feature type="transmembrane region" description="Helical" evidence="6">
    <location>
        <begin position="435"/>
        <end position="457"/>
    </location>
</feature>
<dbReference type="Proteomes" id="UP001596147">
    <property type="component" value="Unassembled WGS sequence"/>
</dbReference>
<evidence type="ECO:0000256" key="2">
    <source>
        <dbReference type="ARBA" id="ARBA00005278"/>
    </source>
</evidence>
<evidence type="ECO:0000313" key="7">
    <source>
        <dbReference type="EMBL" id="MFC5466461.1"/>
    </source>
</evidence>
<dbReference type="InterPro" id="IPR004995">
    <property type="entry name" value="Spore_Ger"/>
</dbReference>
<evidence type="ECO:0000256" key="5">
    <source>
        <dbReference type="SAM" id="MobiDB-lite"/>
    </source>
</evidence>
<dbReference type="Pfam" id="PF03323">
    <property type="entry name" value="GerA"/>
    <property type="match status" value="1"/>
</dbReference>
<keyword evidence="6" id="KW-1133">Transmembrane helix</keyword>
<feature type="region of interest" description="Disordered" evidence="5">
    <location>
        <begin position="1"/>
        <end position="28"/>
    </location>
</feature>
<name>A0ABW0LP24_9BACI</name>
<keyword evidence="8" id="KW-1185">Reference proteome</keyword>
<feature type="transmembrane region" description="Helical" evidence="6">
    <location>
        <begin position="310"/>
        <end position="329"/>
    </location>
</feature>
<evidence type="ECO:0000256" key="4">
    <source>
        <dbReference type="PIRNR" id="PIRNR005690"/>
    </source>
</evidence>
<evidence type="ECO:0000256" key="6">
    <source>
        <dbReference type="SAM" id="Phobius"/>
    </source>
</evidence>
<proteinExistence type="inferred from homology"/>
<protein>
    <submittedName>
        <fullName evidence="7">Spore germination protein</fullName>
    </submittedName>
</protein>
<dbReference type="EMBL" id="JBHSMC010000027">
    <property type="protein sequence ID" value="MFC5466461.1"/>
    <property type="molecule type" value="Genomic_DNA"/>
</dbReference>
<comment type="caution">
    <text evidence="7">The sequence shown here is derived from an EMBL/GenBank/DDBJ whole genome shotgun (WGS) entry which is preliminary data.</text>
</comment>
<reference evidence="8" key="1">
    <citation type="journal article" date="2019" name="Int. J. Syst. Evol. Microbiol.">
        <title>The Global Catalogue of Microorganisms (GCM) 10K type strain sequencing project: providing services to taxonomists for standard genome sequencing and annotation.</title>
        <authorList>
            <consortium name="The Broad Institute Genomics Platform"/>
            <consortium name="The Broad Institute Genome Sequencing Center for Infectious Disease"/>
            <person name="Wu L."/>
            <person name="Ma J."/>
        </authorList>
    </citation>
    <scope>NUCLEOTIDE SEQUENCE [LARGE SCALE GENOMIC DNA]</scope>
    <source>
        <strain evidence="8">CGMCC 1.12237</strain>
    </source>
</reference>
<keyword evidence="6" id="KW-0812">Transmembrane</keyword>
<feature type="compositionally biased region" description="Low complexity" evidence="5">
    <location>
        <begin position="16"/>
        <end position="25"/>
    </location>
</feature>